<dbReference type="GO" id="GO:0020037">
    <property type="term" value="F:heme binding"/>
    <property type="evidence" value="ECO:0007669"/>
    <property type="project" value="InterPro"/>
</dbReference>
<protein>
    <submittedName>
        <fullName evidence="7">Cytochrome P450</fullName>
    </submittedName>
</protein>
<comment type="caution">
    <text evidence="7">The sequence shown here is derived from an EMBL/GenBank/DDBJ whole genome shotgun (WGS) entry which is preliminary data.</text>
</comment>
<dbReference type="PANTHER" id="PTHR46206:SF1">
    <property type="entry name" value="P450, PUTATIVE (EUROFUNG)-RELATED"/>
    <property type="match status" value="1"/>
</dbReference>
<dbReference type="GO" id="GO:0004497">
    <property type="term" value="F:monooxygenase activity"/>
    <property type="evidence" value="ECO:0007669"/>
    <property type="project" value="UniProtKB-KW"/>
</dbReference>
<keyword evidence="5" id="KW-0408">Iron</keyword>
<gene>
    <name evidence="7" type="ORF">BDN71DRAFT_1505418</name>
</gene>
<dbReference type="InterPro" id="IPR001128">
    <property type="entry name" value="Cyt_P450"/>
</dbReference>
<dbReference type="SUPFAM" id="SSF48264">
    <property type="entry name" value="Cytochrome P450"/>
    <property type="match status" value="1"/>
</dbReference>
<dbReference type="GO" id="GO:0005506">
    <property type="term" value="F:iron ion binding"/>
    <property type="evidence" value="ECO:0007669"/>
    <property type="project" value="InterPro"/>
</dbReference>
<keyword evidence="8" id="KW-1185">Reference proteome</keyword>
<dbReference type="Proteomes" id="UP000807025">
    <property type="component" value="Unassembled WGS sequence"/>
</dbReference>
<organism evidence="7 8">
    <name type="scientific">Pleurotus eryngii</name>
    <name type="common">Boletus of the steppes</name>
    <dbReference type="NCBI Taxonomy" id="5323"/>
    <lineage>
        <taxon>Eukaryota</taxon>
        <taxon>Fungi</taxon>
        <taxon>Dikarya</taxon>
        <taxon>Basidiomycota</taxon>
        <taxon>Agaricomycotina</taxon>
        <taxon>Agaricomycetes</taxon>
        <taxon>Agaricomycetidae</taxon>
        <taxon>Agaricales</taxon>
        <taxon>Pleurotineae</taxon>
        <taxon>Pleurotaceae</taxon>
        <taxon>Pleurotus</taxon>
    </lineage>
</organism>
<comment type="cofactor">
    <cofactor evidence="1">
        <name>heme</name>
        <dbReference type="ChEBI" id="CHEBI:30413"/>
    </cofactor>
</comment>
<dbReference type="OrthoDB" id="3039822at2759"/>
<evidence type="ECO:0000256" key="2">
    <source>
        <dbReference type="ARBA" id="ARBA00010617"/>
    </source>
</evidence>
<dbReference type="InterPro" id="IPR036396">
    <property type="entry name" value="Cyt_P450_sf"/>
</dbReference>
<dbReference type="PANTHER" id="PTHR46206">
    <property type="entry name" value="CYTOCHROME P450"/>
    <property type="match status" value="1"/>
</dbReference>
<proteinExistence type="inferred from homology"/>
<accession>A0A9P5ZYC5</accession>
<sequence>MSAEDTDSTRIEVEQTLEQEGGWTKSALNKFTKIDSIVRDIARFHGLTSFGISRRTITDGFLSDGVVIPAGYEVAFDLRRIHFNPEVYRDPYRFDPFRFSKIRAETGRHVCPGRFFASVQLKVIITNFLLNYDTKIPADQTTRPKNVVFAGAIFPPLNAHLLVKPRRGNMA</sequence>
<reference evidence="7" key="1">
    <citation type="submission" date="2020-11" db="EMBL/GenBank/DDBJ databases">
        <authorList>
            <consortium name="DOE Joint Genome Institute"/>
            <person name="Ahrendt S."/>
            <person name="Riley R."/>
            <person name="Andreopoulos W."/>
            <person name="Labutti K."/>
            <person name="Pangilinan J."/>
            <person name="Ruiz-Duenas F.J."/>
            <person name="Barrasa J.M."/>
            <person name="Sanchez-Garcia M."/>
            <person name="Camarero S."/>
            <person name="Miyauchi S."/>
            <person name="Serrano A."/>
            <person name="Linde D."/>
            <person name="Babiker R."/>
            <person name="Drula E."/>
            <person name="Ayuso-Fernandez I."/>
            <person name="Pacheco R."/>
            <person name="Padilla G."/>
            <person name="Ferreira P."/>
            <person name="Barriuso J."/>
            <person name="Kellner H."/>
            <person name="Castanera R."/>
            <person name="Alfaro M."/>
            <person name="Ramirez L."/>
            <person name="Pisabarro A.G."/>
            <person name="Kuo A."/>
            <person name="Tritt A."/>
            <person name="Lipzen A."/>
            <person name="He G."/>
            <person name="Yan M."/>
            <person name="Ng V."/>
            <person name="Cullen D."/>
            <person name="Martin F."/>
            <person name="Rosso M.-N."/>
            <person name="Henrissat B."/>
            <person name="Hibbett D."/>
            <person name="Martinez A.T."/>
            <person name="Grigoriev I.V."/>
        </authorList>
    </citation>
    <scope>NUCLEOTIDE SEQUENCE</scope>
    <source>
        <strain evidence="7">ATCC 90797</strain>
    </source>
</reference>
<name>A0A9P5ZYC5_PLEER</name>
<keyword evidence="3" id="KW-0479">Metal-binding</keyword>
<evidence type="ECO:0000256" key="5">
    <source>
        <dbReference type="ARBA" id="ARBA00023004"/>
    </source>
</evidence>
<evidence type="ECO:0000313" key="8">
    <source>
        <dbReference type="Proteomes" id="UP000807025"/>
    </source>
</evidence>
<dbReference type="EMBL" id="MU154549">
    <property type="protein sequence ID" value="KAF9496752.1"/>
    <property type="molecule type" value="Genomic_DNA"/>
</dbReference>
<evidence type="ECO:0000256" key="3">
    <source>
        <dbReference type="ARBA" id="ARBA00022723"/>
    </source>
</evidence>
<evidence type="ECO:0000256" key="4">
    <source>
        <dbReference type="ARBA" id="ARBA00023002"/>
    </source>
</evidence>
<dbReference type="GO" id="GO:0016705">
    <property type="term" value="F:oxidoreductase activity, acting on paired donors, with incorporation or reduction of molecular oxygen"/>
    <property type="evidence" value="ECO:0007669"/>
    <property type="project" value="InterPro"/>
</dbReference>
<comment type="similarity">
    <text evidence="2">Belongs to the cytochrome P450 family.</text>
</comment>
<evidence type="ECO:0000256" key="1">
    <source>
        <dbReference type="ARBA" id="ARBA00001971"/>
    </source>
</evidence>
<evidence type="ECO:0000313" key="7">
    <source>
        <dbReference type="EMBL" id="KAF9496752.1"/>
    </source>
</evidence>
<evidence type="ECO:0000256" key="6">
    <source>
        <dbReference type="ARBA" id="ARBA00023033"/>
    </source>
</evidence>
<dbReference type="AlphaFoldDB" id="A0A9P5ZYC5"/>
<keyword evidence="6" id="KW-0503">Monooxygenase</keyword>
<dbReference type="Pfam" id="PF00067">
    <property type="entry name" value="p450"/>
    <property type="match status" value="1"/>
</dbReference>
<keyword evidence="4" id="KW-0560">Oxidoreductase</keyword>
<dbReference type="Gene3D" id="1.10.630.10">
    <property type="entry name" value="Cytochrome P450"/>
    <property type="match status" value="1"/>
</dbReference>